<dbReference type="InterPro" id="IPR051556">
    <property type="entry name" value="N-term/lysine_N-AcTrnsfr"/>
</dbReference>
<evidence type="ECO:0000259" key="3">
    <source>
        <dbReference type="PROSITE" id="PS51186"/>
    </source>
</evidence>
<dbReference type="PANTHER" id="PTHR42919">
    <property type="entry name" value="N-ALPHA-ACETYLTRANSFERASE"/>
    <property type="match status" value="1"/>
</dbReference>
<keyword evidence="2" id="KW-0012">Acyltransferase</keyword>
<dbReference type="EMBL" id="MT418680">
    <property type="protein sequence ID" value="QKF93998.1"/>
    <property type="molecule type" value="Genomic_DNA"/>
</dbReference>
<dbReference type="Gene3D" id="3.40.630.30">
    <property type="match status" value="1"/>
</dbReference>
<dbReference type="Pfam" id="PF00583">
    <property type="entry name" value="Acetyltransf_1"/>
    <property type="match status" value="1"/>
</dbReference>
<evidence type="ECO:0000313" key="5">
    <source>
        <dbReference type="Proteomes" id="UP001162001"/>
    </source>
</evidence>
<proteinExistence type="predicted"/>
<feature type="domain" description="N-acetyltransferase" evidence="3">
    <location>
        <begin position="13"/>
        <end position="159"/>
    </location>
</feature>
<sequence>MNNQHNIKCMVVNKIKNPEILSSIAFKNFIYLSQFPELMHSEKNIYKALQEEGNLCYLVYDKNVLIAYLIGDFRTLADNRYVYYISYFYVAEKYRGKKLGSKIMDMIINKCQNLGVKFIVLTCDTQDTKIINFYRKYGFVKDPILGTGEKRHNVYCLYL</sequence>
<name>A0A7D3R1R3_9VIRU</name>
<reference evidence="4 5" key="1">
    <citation type="submission" date="2020-04" db="EMBL/GenBank/DDBJ databases">
        <title>Advantages and limits of metagenomic assembly and binning of a giant virus.</title>
        <authorList>
            <person name="Schulz F."/>
            <person name="Andreani J."/>
            <person name="Francis R."/>
            <person name="Boudjemaa H."/>
            <person name="Bou Khalil J.Y."/>
            <person name="Lee J."/>
            <person name="La Scola B."/>
            <person name="Woyke T."/>
        </authorList>
    </citation>
    <scope>NUCLEOTIDE SEQUENCE [LARGE SCALE GENOMIC DNA]</scope>
    <source>
        <strain evidence="4 5">FV1/VV64</strain>
    </source>
</reference>
<dbReference type="SUPFAM" id="SSF55729">
    <property type="entry name" value="Acyl-CoA N-acyltransferases (Nat)"/>
    <property type="match status" value="1"/>
</dbReference>
<dbReference type="PANTHER" id="PTHR42919:SF8">
    <property type="entry name" value="N-ALPHA-ACETYLTRANSFERASE 50"/>
    <property type="match status" value="1"/>
</dbReference>
<keyword evidence="5" id="KW-1185">Reference proteome</keyword>
<accession>A0A7D3R1R3</accession>
<dbReference type="PROSITE" id="PS51186">
    <property type="entry name" value="GNAT"/>
    <property type="match status" value="1"/>
</dbReference>
<keyword evidence="1" id="KW-0808">Transferase</keyword>
<dbReference type="GO" id="GO:0016747">
    <property type="term" value="F:acyltransferase activity, transferring groups other than amino-acyl groups"/>
    <property type="evidence" value="ECO:0007669"/>
    <property type="project" value="InterPro"/>
</dbReference>
<evidence type="ECO:0000313" key="4">
    <source>
        <dbReference type="EMBL" id="QKF93998.1"/>
    </source>
</evidence>
<protein>
    <submittedName>
        <fullName evidence="4">Acyl-CoA N-acyltransferase</fullName>
    </submittedName>
</protein>
<dbReference type="InterPro" id="IPR000182">
    <property type="entry name" value="GNAT_dom"/>
</dbReference>
<dbReference type="Proteomes" id="UP001162001">
    <property type="component" value="Segment"/>
</dbReference>
<gene>
    <name evidence="4" type="ORF">Fadolivirus_1_540</name>
</gene>
<organism evidence="4 5">
    <name type="scientific">Fadolivirus FV1/VV64</name>
    <dbReference type="NCBI Taxonomy" id="3070911"/>
    <lineage>
        <taxon>Viruses</taxon>
        <taxon>Varidnaviria</taxon>
        <taxon>Bamfordvirae</taxon>
        <taxon>Nucleocytoviricota</taxon>
        <taxon>Megaviricetes</taxon>
        <taxon>Imitervirales</taxon>
        <taxon>Mimiviridae</taxon>
        <taxon>Klosneuvirinae</taxon>
        <taxon>Fadolivirus</taxon>
        <taxon>Fadolivirus algeromassiliense</taxon>
    </lineage>
</organism>
<dbReference type="CDD" id="cd04301">
    <property type="entry name" value="NAT_SF"/>
    <property type="match status" value="1"/>
</dbReference>
<evidence type="ECO:0000256" key="1">
    <source>
        <dbReference type="ARBA" id="ARBA00022679"/>
    </source>
</evidence>
<dbReference type="InterPro" id="IPR016181">
    <property type="entry name" value="Acyl_CoA_acyltransferase"/>
</dbReference>
<evidence type="ECO:0000256" key="2">
    <source>
        <dbReference type="ARBA" id="ARBA00023315"/>
    </source>
</evidence>